<dbReference type="Proteomes" id="UP000789405">
    <property type="component" value="Unassembled WGS sequence"/>
</dbReference>
<sequence>MASFKKIFITLIAIISFLSYFTAAGLVPRSEKCGCALKKFCESLEKGKIECMCSEFEALLSDEKCCDPFQTEKVKEILEILETLPVCDKEESVTDYEDIASQLQGTCDECKAHEH</sequence>
<keyword evidence="3" id="KW-1185">Reference proteome</keyword>
<dbReference type="AlphaFoldDB" id="A0A9N9D9Y0"/>
<feature type="signal peptide" evidence="1">
    <location>
        <begin position="1"/>
        <end position="24"/>
    </location>
</feature>
<name>A0A9N9D9Y0_9GLOM</name>
<reference evidence="2" key="1">
    <citation type="submission" date="2021-06" db="EMBL/GenBank/DDBJ databases">
        <authorList>
            <person name="Kallberg Y."/>
            <person name="Tangrot J."/>
            <person name="Rosling A."/>
        </authorList>
    </citation>
    <scope>NUCLEOTIDE SEQUENCE</scope>
    <source>
        <strain evidence="2">MA453B</strain>
    </source>
</reference>
<accession>A0A9N9D9Y0</accession>
<gene>
    <name evidence="2" type="ORF">DERYTH_LOCUS8990</name>
</gene>
<evidence type="ECO:0000313" key="3">
    <source>
        <dbReference type="Proteomes" id="UP000789405"/>
    </source>
</evidence>
<proteinExistence type="predicted"/>
<comment type="caution">
    <text evidence="2">The sequence shown here is derived from an EMBL/GenBank/DDBJ whole genome shotgun (WGS) entry which is preliminary data.</text>
</comment>
<dbReference type="OrthoDB" id="10569585at2759"/>
<evidence type="ECO:0000313" key="2">
    <source>
        <dbReference type="EMBL" id="CAG8627854.1"/>
    </source>
</evidence>
<protein>
    <submittedName>
        <fullName evidence="2">11945_t:CDS:1</fullName>
    </submittedName>
</protein>
<organism evidence="2 3">
    <name type="scientific">Dentiscutata erythropus</name>
    <dbReference type="NCBI Taxonomy" id="1348616"/>
    <lineage>
        <taxon>Eukaryota</taxon>
        <taxon>Fungi</taxon>
        <taxon>Fungi incertae sedis</taxon>
        <taxon>Mucoromycota</taxon>
        <taxon>Glomeromycotina</taxon>
        <taxon>Glomeromycetes</taxon>
        <taxon>Diversisporales</taxon>
        <taxon>Gigasporaceae</taxon>
        <taxon>Dentiscutata</taxon>
    </lineage>
</organism>
<feature type="chain" id="PRO_5040192327" evidence="1">
    <location>
        <begin position="25"/>
        <end position="115"/>
    </location>
</feature>
<keyword evidence="1" id="KW-0732">Signal</keyword>
<evidence type="ECO:0000256" key="1">
    <source>
        <dbReference type="SAM" id="SignalP"/>
    </source>
</evidence>
<dbReference type="EMBL" id="CAJVPY010004781">
    <property type="protein sequence ID" value="CAG8627854.1"/>
    <property type="molecule type" value="Genomic_DNA"/>
</dbReference>